<dbReference type="AlphaFoldDB" id="A0A1X7V1U0"/>
<proteinExistence type="predicted"/>
<reference evidence="2" key="1">
    <citation type="journal article" date="2010" name="Nature">
        <title>The Amphimedon queenslandica genome and the evolution of animal complexity.</title>
        <authorList>
            <person name="Srivastava M."/>
            <person name="Simakov O."/>
            <person name="Chapman J."/>
            <person name="Fahey B."/>
            <person name="Gauthier M.E."/>
            <person name="Mitros T."/>
            <person name="Richards G.S."/>
            <person name="Conaco C."/>
            <person name="Dacre M."/>
            <person name="Hellsten U."/>
            <person name="Larroux C."/>
            <person name="Putnam N.H."/>
            <person name="Stanke M."/>
            <person name="Adamska M."/>
            <person name="Darling A."/>
            <person name="Degnan S.M."/>
            <person name="Oakley T.H."/>
            <person name="Plachetzki D.C."/>
            <person name="Zhai Y."/>
            <person name="Adamski M."/>
            <person name="Calcino A."/>
            <person name="Cummins S.F."/>
            <person name="Goodstein D.M."/>
            <person name="Harris C."/>
            <person name="Jackson D.J."/>
            <person name="Leys S.P."/>
            <person name="Shu S."/>
            <person name="Woodcroft B.J."/>
            <person name="Vervoort M."/>
            <person name="Kosik K.S."/>
            <person name="Manning G."/>
            <person name="Degnan B.M."/>
            <person name="Rokhsar D.S."/>
        </authorList>
    </citation>
    <scope>NUCLEOTIDE SEQUENCE [LARGE SCALE GENOMIC DNA]</scope>
</reference>
<evidence type="ECO:0000313" key="2">
    <source>
        <dbReference type="Proteomes" id="UP000007879"/>
    </source>
</evidence>
<name>A0A1X7V1U0_AMPQE</name>
<keyword evidence="2" id="KW-1185">Reference proteome</keyword>
<sequence>MDCPYHSQRWRSVFQCIINKLRLEGMTYFKSKHVRNIPQVICTCPGKNTSSHDCTMPAIPSDELASWCKGLKSNRELSNKSLIDALSRMHMASTDNSHLMNAIALAYHIRKGNVSFLEPKVKPQDSVAKPEPLTIEKEFFIDIPVAPTQYIGTLIGTNGTHLKKLCETHGISSIHLGEHTKSRKRIQNSFLYNTPVRVTYTVPLTHGKHGVFERALHERVSIIKKKRENHFEATQKFMKHLADKREERKRRFQAKEDETYEYTDVKVFSAGNYYQGKGKRNRTKSDQQKKGKFRNLQGGHCLHCLTSFKPDDTQCQYHPGYIVNDDLAMKVWSCCKKDHEDGLTPQEEHVSTGCTFGRHLWRPPKSKKTSKQGSGNSISEDLVVKKLF</sequence>
<organism evidence="1">
    <name type="scientific">Amphimedon queenslandica</name>
    <name type="common">Sponge</name>
    <dbReference type="NCBI Taxonomy" id="400682"/>
    <lineage>
        <taxon>Eukaryota</taxon>
        <taxon>Metazoa</taxon>
        <taxon>Porifera</taxon>
        <taxon>Demospongiae</taxon>
        <taxon>Heteroscleromorpha</taxon>
        <taxon>Haplosclerida</taxon>
        <taxon>Niphatidae</taxon>
        <taxon>Amphimedon</taxon>
    </lineage>
</organism>
<protein>
    <recommendedName>
        <fullName evidence="3">K Homology domain-containing protein</fullName>
    </recommendedName>
</protein>
<gene>
    <name evidence="1" type="primary">109581533</name>
</gene>
<dbReference type="InParanoid" id="A0A1X7V1U0"/>
<dbReference type="EnsemblMetazoa" id="Aqu2.1.33537_001">
    <property type="protein sequence ID" value="Aqu2.1.33537_001"/>
    <property type="gene ID" value="Aqu2.1.33537"/>
</dbReference>
<dbReference type="Proteomes" id="UP000007879">
    <property type="component" value="Unassembled WGS sequence"/>
</dbReference>
<dbReference type="KEGG" id="aqu:109581533"/>
<accession>A0A1X7V1U0</accession>
<reference evidence="1" key="2">
    <citation type="submission" date="2017-05" db="UniProtKB">
        <authorList>
            <consortium name="EnsemblMetazoa"/>
        </authorList>
    </citation>
    <scope>IDENTIFICATION</scope>
</reference>
<dbReference type="EnsemblMetazoa" id="XM_019995728.1">
    <property type="protein sequence ID" value="XP_019851287.1"/>
    <property type="gene ID" value="LOC109581533"/>
</dbReference>
<evidence type="ECO:0000313" key="1">
    <source>
        <dbReference type="EnsemblMetazoa" id="Aqu2.1.33537_001"/>
    </source>
</evidence>
<evidence type="ECO:0008006" key="3">
    <source>
        <dbReference type="Google" id="ProtNLM"/>
    </source>
</evidence>